<dbReference type="EMBL" id="JASAYQ010000001">
    <property type="protein sequence ID" value="MDP8171935.1"/>
    <property type="molecule type" value="Genomic_DNA"/>
</dbReference>
<sequence length="95" mass="10930">MKEMVSFWTDVEEVYNDDGLILIKGYYDEARAIGLHWNNQYPSSRNRLTPFFLNKTYANALLTALLHKALTEKEQNSSQIASLNSAIQFITKISE</sequence>
<dbReference type="AlphaFoldDB" id="A0AAJ6N833"/>
<evidence type="ECO:0000313" key="2">
    <source>
        <dbReference type="Proteomes" id="UP001236239"/>
    </source>
</evidence>
<gene>
    <name evidence="1" type="ORF">QJU93_00975</name>
</gene>
<organism evidence="1 2">
    <name type="scientific">Phocoenobacter skyensis</name>
    <dbReference type="NCBI Taxonomy" id="97481"/>
    <lineage>
        <taxon>Bacteria</taxon>
        <taxon>Pseudomonadati</taxon>
        <taxon>Pseudomonadota</taxon>
        <taxon>Gammaproteobacteria</taxon>
        <taxon>Pasteurellales</taxon>
        <taxon>Pasteurellaceae</taxon>
        <taxon>Phocoenobacter</taxon>
    </lineage>
</organism>
<dbReference type="Proteomes" id="UP001236239">
    <property type="component" value="Unassembled WGS sequence"/>
</dbReference>
<evidence type="ECO:0000313" key="1">
    <source>
        <dbReference type="EMBL" id="MDP8171935.1"/>
    </source>
</evidence>
<dbReference type="RefSeq" id="WP_306374978.1">
    <property type="nucleotide sequence ID" value="NZ_JASAYL010000001.1"/>
</dbReference>
<name>A0AAJ6N833_9PAST</name>
<comment type="caution">
    <text evidence="1">The sequence shown here is derived from an EMBL/GenBank/DDBJ whole genome shotgun (WGS) entry which is preliminary data.</text>
</comment>
<protein>
    <submittedName>
        <fullName evidence="1">Uncharacterized protein</fullName>
    </submittedName>
</protein>
<reference evidence="1" key="1">
    <citation type="journal article" date="2023" name="Front. Microbiol.">
        <title>Phylogeography and host specificity of Pasteurellaceae pathogenic to sea-farmed fish in the north-east Atlantic.</title>
        <authorList>
            <person name="Gulla S."/>
            <person name="Colquhoun D.J."/>
            <person name="Olsen A.B."/>
            <person name="Spilsberg B."/>
            <person name="Lagesen K."/>
            <person name="Aakesson C.P."/>
            <person name="Strom S."/>
            <person name="Manji F."/>
            <person name="Birkbeck T.H."/>
            <person name="Nilsen H.K."/>
        </authorList>
    </citation>
    <scope>NUCLEOTIDE SEQUENCE</scope>
    <source>
        <strain evidence="1">TW16_20</strain>
    </source>
</reference>
<proteinExistence type="predicted"/>
<accession>A0AAJ6N833</accession>